<evidence type="ECO:0000313" key="8">
    <source>
        <dbReference type="EMBL" id="MEL0564791.1"/>
    </source>
</evidence>
<evidence type="ECO:0000259" key="6">
    <source>
        <dbReference type="Pfam" id="PF01029"/>
    </source>
</evidence>
<name>A0A5N1IGF2_LACJE</name>
<keyword evidence="3" id="KW-0694">RNA-binding</keyword>
<comment type="similarity">
    <text evidence="1">Belongs to the NusB family.</text>
</comment>
<evidence type="ECO:0000256" key="5">
    <source>
        <dbReference type="ARBA" id="ARBA00023163"/>
    </source>
</evidence>
<keyword evidence="2" id="KW-0889">Transcription antitermination</keyword>
<feature type="domain" description="NusB/RsmB/TIM44" evidence="6">
    <location>
        <begin position="5"/>
        <end position="130"/>
    </location>
</feature>
<evidence type="ECO:0000256" key="2">
    <source>
        <dbReference type="ARBA" id="ARBA00022814"/>
    </source>
</evidence>
<dbReference type="GeneID" id="31742789"/>
<keyword evidence="4" id="KW-0805">Transcription regulation</keyword>
<keyword evidence="10" id="KW-1185">Reference proteome</keyword>
<dbReference type="GO" id="GO:0031564">
    <property type="term" value="P:transcription antitermination"/>
    <property type="evidence" value="ECO:0007669"/>
    <property type="project" value="UniProtKB-KW"/>
</dbReference>
<dbReference type="InterPro" id="IPR006027">
    <property type="entry name" value="NusB_RsmB_TIM44"/>
</dbReference>
<protein>
    <submittedName>
        <fullName evidence="7">Transcription antitermination factor NusB</fullName>
    </submittedName>
</protein>
<dbReference type="KEGG" id="lje:BUE77_03600"/>
<dbReference type="OrthoDB" id="9811381at2"/>
<dbReference type="Proteomes" id="UP000327236">
    <property type="component" value="Unassembled WGS sequence"/>
</dbReference>
<accession>A0A5N1IGF2</accession>
<evidence type="ECO:0000313" key="9">
    <source>
        <dbReference type="Proteomes" id="UP000327236"/>
    </source>
</evidence>
<dbReference type="PANTHER" id="PTHR11078:SF3">
    <property type="entry name" value="ANTITERMINATION NUSB DOMAIN-CONTAINING PROTEIN"/>
    <property type="match status" value="1"/>
</dbReference>
<evidence type="ECO:0000313" key="7">
    <source>
        <dbReference type="EMBL" id="KAA9323037.1"/>
    </source>
</evidence>
<sequence length="133" mass="14770">MSQHDSRRIAMQAIFLANGEPDLTIEQVETKVAKSLDLKEIPAYAHEIIAGVLAKRPEIEADISKYLKKGWRLERVNRISVAIMEVAIFEISQSDAISAPAAVNEALILCEEFDDPKSKSFINGILANFMPSK</sequence>
<reference evidence="7 9" key="1">
    <citation type="submission" date="2019-09" db="EMBL/GenBank/DDBJ databases">
        <title>Draft genome sequence assemblies of isolates from the urinary tract.</title>
        <authorList>
            <person name="Mores C.R."/>
            <person name="Putonti C."/>
            <person name="Wolfe A.J."/>
        </authorList>
    </citation>
    <scope>NUCLEOTIDE SEQUENCE [LARGE SCALE GENOMIC DNA]</scope>
    <source>
        <strain evidence="7 9">UMB246</strain>
    </source>
</reference>
<dbReference type="Gene3D" id="1.10.940.10">
    <property type="entry name" value="NusB-like"/>
    <property type="match status" value="1"/>
</dbReference>
<dbReference type="EMBL" id="JBBVUL010000003">
    <property type="protein sequence ID" value="MEL0564791.1"/>
    <property type="molecule type" value="Genomic_DNA"/>
</dbReference>
<dbReference type="InterPro" id="IPR011605">
    <property type="entry name" value="NusB_fam"/>
</dbReference>
<dbReference type="GO" id="GO:0006353">
    <property type="term" value="P:DNA-templated transcription termination"/>
    <property type="evidence" value="ECO:0007669"/>
    <property type="project" value="InterPro"/>
</dbReference>
<organism evidence="7 9">
    <name type="scientific">Lactobacillus jensenii</name>
    <dbReference type="NCBI Taxonomy" id="109790"/>
    <lineage>
        <taxon>Bacteria</taxon>
        <taxon>Bacillati</taxon>
        <taxon>Bacillota</taxon>
        <taxon>Bacilli</taxon>
        <taxon>Lactobacillales</taxon>
        <taxon>Lactobacillaceae</taxon>
        <taxon>Lactobacillus</taxon>
    </lineage>
</organism>
<evidence type="ECO:0000256" key="1">
    <source>
        <dbReference type="ARBA" id="ARBA00005952"/>
    </source>
</evidence>
<proteinExistence type="inferred from homology"/>
<dbReference type="InterPro" id="IPR035926">
    <property type="entry name" value="NusB-like_sf"/>
</dbReference>
<dbReference type="Proteomes" id="UP001385848">
    <property type="component" value="Unassembled WGS sequence"/>
</dbReference>
<evidence type="ECO:0000256" key="3">
    <source>
        <dbReference type="ARBA" id="ARBA00022884"/>
    </source>
</evidence>
<dbReference type="AlphaFoldDB" id="A0A5N1IGF2"/>
<comment type="caution">
    <text evidence="7">The sequence shown here is derived from an EMBL/GenBank/DDBJ whole genome shotgun (WGS) entry which is preliminary data.</text>
</comment>
<gene>
    <name evidence="7" type="primary">nusB</name>
    <name evidence="8" type="ORF">AAC431_02470</name>
    <name evidence="7" type="ORF">F6H94_03775</name>
</gene>
<keyword evidence="5" id="KW-0804">Transcription</keyword>
<evidence type="ECO:0000256" key="4">
    <source>
        <dbReference type="ARBA" id="ARBA00023015"/>
    </source>
</evidence>
<dbReference type="EMBL" id="VYWW01000012">
    <property type="protein sequence ID" value="KAA9323037.1"/>
    <property type="molecule type" value="Genomic_DNA"/>
</dbReference>
<dbReference type="SUPFAM" id="SSF48013">
    <property type="entry name" value="NusB-like"/>
    <property type="match status" value="1"/>
</dbReference>
<reference evidence="8 10" key="2">
    <citation type="submission" date="2024-04" db="EMBL/GenBank/DDBJ databases">
        <title>Three lactobacilli isolated from voided urine samples from females with type 2 diabetes.</title>
        <authorList>
            <person name="Kula A."/>
            <person name="Stegman N."/>
            <person name="Putonti C."/>
        </authorList>
    </citation>
    <scope>NUCLEOTIDE SEQUENCE [LARGE SCALE GENOMIC DNA]</scope>
    <source>
        <strain evidence="8 10">1855</strain>
    </source>
</reference>
<dbReference type="Pfam" id="PF01029">
    <property type="entry name" value="NusB"/>
    <property type="match status" value="1"/>
</dbReference>
<dbReference type="GO" id="GO:0003723">
    <property type="term" value="F:RNA binding"/>
    <property type="evidence" value="ECO:0007669"/>
    <property type="project" value="UniProtKB-KW"/>
</dbReference>
<dbReference type="PANTHER" id="PTHR11078">
    <property type="entry name" value="N UTILIZATION SUBSTANCE PROTEIN B-RELATED"/>
    <property type="match status" value="1"/>
</dbReference>
<evidence type="ECO:0000313" key="10">
    <source>
        <dbReference type="Proteomes" id="UP001385848"/>
    </source>
</evidence>
<dbReference type="GO" id="GO:0005829">
    <property type="term" value="C:cytosol"/>
    <property type="evidence" value="ECO:0007669"/>
    <property type="project" value="TreeGrafter"/>
</dbReference>
<dbReference type="NCBIfam" id="TIGR01951">
    <property type="entry name" value="nusB"/>
    <property type="match status" value="1"/>
</dbReference>
<dbReference type="RefSeq" id="WP_006584923.1">
    <property type="nucleotide sequence ID" value="NZ_CATOUV010000001.1"/>
</dbReference>